<dbReference type="CDD" id="cd06225">
    <property type="entry name" value="HAMP"/>
    <property type="match status" value="1"/>
</dbReference>
<feature type="domain" description="Methyl-accepting transducer" evidence="10">
    <location>
        <begin position="358"/>
        <end position="587"/>
    </location>
</feature>
<dbReference type="EMBL" id="CP017476">
    <property type="protein sequence ID" value="AOW11913.1"/>
    <property type="molecule type" value="Genomic_DNA"/>
</dbReference>
<evidence type="ECO:0000256" key="9">
    <source>
        <dbReference type="SAM" id="Phobius"/>
    </source>
</evidence>
<dbReference type="Proteomes" id="UP000185657">
    <property type="component" value="Unassembled WGS sequence"/>
</dbReference>
<dbReference type="PANTHER" id="PTHR43531:SF16">
    <property type="entry name" value="METHYL-ACCEPTING CHEMOTAXIS PROTEIN II"/>
    <property type="match status" value="1"/>
</dbReference>
<keyword evidence="2" id="KW-1003">Cell membrane</keyword>
<keyword evidence="3 9" id="KW-0812">Transmembrane</keyword>
<evidence type="ECO:0000256" key="3">
    <source>
        <dbReference type="ARBA" id="ARBA00022692"/>
    </source>
</evidence>
<dbReference type="Pfam" id="PF00672">
    <property type="entry name" value="HAMP"/>
    <property type="match status" value="1"/>
</dbReference>
<accession>A0A162Z5U4</accession>
<dbReference type="PANTHER" id="PTHR43531">
    <property type="entry name" value="PROTEIN ICFG"/>
    <property type="match status" value="1"/>
</dbReference>
<dbReference type="SMART" id="SM00304">
    <property type="entry name" value="HAMP"/>
    <property type="match status" value="1"/>
</dbReference>
<dbReference type="CDD" id="cd12913">
    <property type="entry name" value="PDC1_MCP_like"/>
    <property type="match status" value="1"/>
</dbReference>
<dbReference type="PRINTS" id="PR00260">
    <property type="entry name" value="CHEMTRNSDUCR"/>
</dbReference>
<dbReference type="CDD" id="cd12912">
    <property type="entry name" value="PDC2_MCP_like"/>
    <property type="match status" value="1"/>
</dbReference>
<reference evidence="12 15" key="2">
    <citation type="submission" date="2016-10" db="EMBL/GenBank/DDBJ databases">
        <title>Hydorgenophaga sp. LPB0072 isolated from gastropod.</title>
        <authorList>
            <person name="Kim E."/>
            <person name="Yi H."/>
        </authorList>
    </citation>
    <scope>NUCLEOTIDE SEQUENCE [LARGE SCALE GENOMIC DNA]</scope>
    <source>
        <strain evidence="12 15">LPB0072</strain>
    </source>
</reference>
<organism evidence="12 15">
    <name type="scientific">Hydrogenophaga crassostreae</name>
    <dbReference type="NCBI Taxonomy" id="1763535"/>
    <lineage>
        <taxon>Bacteria</taxon>
        <taxon>Pseudomonadati</taxon>
        <taxon>Pseudomonadota</taxon>
        <taxon>Betaproteobacteria</taxon>
        <taxon>Burkholderiales</taxon>
        <taxon>Comamonadaceae</taxon>
        <taxon>Hydrogenophaga</taxon>
    </lineage>
</organism>
<dbReference type="Gene3D" id="1.10.287.950">
    <property type="entry name" value="Methyl-accepting chemotaxis protein"/>
    <property type="match status" value="1"/>
</dbReference>
<dbReference type="RefSeq" id="WP_066085118.1">
    <property type="nucleotide sequence ID" value="NZ_CP017476.1"/>
</dbReference>
<dbReference type="GO" id="GO:0007165">
    <property type="term" value="P:signal transduction"/>
    <property type="evidence" value="ECO:0007669"/>
    <property type="project" value="UniProtKB-KW"/>
</dbReference>
<evidence type="ECO:0000256" key="6">
    <source>
        <dbReference type="ARBA" id="ARBA00029447"/>
    </source>
</evidence>
<dbReference type="GO" id="GO:0004888">
    <property type="term" value="F:transmembrane signaling receptor activity"/>
    <property type="evidence" value="ECO:0007669"/>
    <property type="project" value="InterPro"/>
</dbReference>
<evidence type="ECO:0000256" key="8">
    <source>
        <dbReference type="SAM" id="MobiDB-lite"/>
    </source>
</evidence>
<dbReference type="GO" id="GO:0006935">
    <property type="term" value="P:chemotaxis"/>
    <property type="evidence" value="ECO:0007669"/>
    <property type="project" value="InterPro"/>
</dbReference>
<feature type="transmembrane region" description="Helical" evidence="9">
    <location>
        <begin position="275"/>
        <end position="298"/>
    </location>
</feature>
<feature type="region of interest" description="Disordered" evidence="8">
    <location>
        <begin position="375"/>
        <end position="404"/>
    </location>
</feature>
<evidence type="ECO:0000259" key="11">
    <source>
        <dbReference type="PROSITE" id="PS50885"/>
    </source>
</evidence>
<keyword evidence="7" id="KW-0807">Transducer</keyword>
<evidence type="ECO:0000313" key="12">
    <source>
        <dbReference type="EMBL" id="AOW11913.1"/>
    </source>
</evidence>
<dbReference type="GO" id="GO:0005886">
    <property type="term" value="C:plasma membrane"/>
    <property type="evidence" value="ECO:0007669"/>
    <property type="project" value="UniProtKB-SubCell"/>
</dbReference>
<dbReference type="PROSITE" id="PS50111">
    <property type="entry name" value="CHEMOTAXIS_TRANSDUC_2"/>
    <property type="match status" value="1"/>
</dbReference>
<evidence type="ECO:0000313" key="14">
    <source>
        <dbReference type="Proteomes" id="UP000185657"/>
    </source>
</evidence>
<dbReference type="EMBL" id="LVWD01000002">
    <property type="protein sequence ID" value="OAD43861.1"/>
    <property type="molecule type" value="Genomic_DNA"/>
</dbReference>
<name>A0A162Z5U4_9BURK</name>
<dbReference type="Pfam" id="PF00015">
    <property type="entry name" value="MCPsignal"/>
    <property type="match status" value="1"/>
</dbReference>
<dbReference type="CDD" id="cd11386">
    <property type="entry name" value="MCP_signal"/>
    <property type="match status" value="1"/>
</dbReference>
<dbReference type="InterPro" id="IPR003660">
    <property type="entry name" value="HAMP_dom"/>
</dbReference>
<sequence length="603" mass="63211">MKTLRLSRFSLSTRLIFTVSALVVGCVTLVSAVNFFSLRQSTYLAVSASTHSLAEARAEGIAQWVNDKSAVVEAMLPATQVEDPAIALTQAVRSGGFDTTYIGYQDKHAIFSSPQNLPENWDPTARPWYQQAAAAPGMVLTEPYVDAGSKKLVMTFAQAAKDGEQTRAVAAGDVFMDAVANAVTAIHPTPSSDAFILSSDGKVLVHANLELLLKDATALSAALTPSAVAGLGQELVEMDIGGSARMLSAMPVSGTNWKLVISLHKGEALASMTAFLMRSVLGALVVTALSALLAAWVVRRSLRGLGRLQTAMEDVASDDGDLTKRLDAQGHDELARIGQAFNAFVDKIQATLREIRSASDSLQVASREIAMGNQDLSSRTEAAASNLEETSATMEQMTSAVGQSAQSAQQANQIAANAASSAEQGGEVVAQVVTSMEAITHSSRRINDIISVIDGIAFQTNILALNAAVEAARAGEQGRGFAVVASEVRSLAQRSAAAAKEIKALINGSVESVEVGSALVARTGEAMHNIVEQVRQVSHMMQEIATAAAEQRTGIAQVGSAVSSLDQMTQQNAALVEESAAAASGLKDQAERLTATVGQFRID</sequence>
<dbReference type="PROSITE" id="PS50885">
    <property type="entry name" value="HAMP"/>
    <property type="match status" value="1"/>
</dbReference>
<evidence type="ECO:0000313" key="15">
    <source>
        <dbReference type="Proteomes" id="UP000185680"/>
    </source>
</evidence>
<keyword evidence="4 9" id="KW-1133">Transmembrane helix</keyword>
<dbReference type="FunFam" id="1.10.287.950:FF:000001">
    <property type="entry name" value="Methyl-accepting chemotaxis sensory transducer"/>
    <property type="match status" value="1"/>
</dbReference>
<dbReference type="InterPro" id="IPR051310">
    <property type="entry name" value="MCP_chemotaxis"/>
</dbReference>
<dbReference type="OrthoDB" id="2489132at2"/>
<dbReference type="KEGG" id="hyl:LPB072_02545"/>
<dbReference type="AlphaFoldDB" id="A0A162Z5U4"/>
<dbReference type="InterPro" id="IPR004089">
    <property type="entry name" value="MCPsignal_dom"/>
</dbReference>
<dbReference type="InterPro" id="IPR033479">
    <property type="entry name" value="dCache_1"/>
</dbReference>
<feature type="domain" description="HAMP" evidence="11">
    <location>
        <begin position="299"/>
        <end position="353"/>
    </location>
</feature>
<dbReference type="InterPro" id="IPR004090">
    <property type="entry name" value="Chemotax_Me-accpt_rcpt"/>
</dbReference>
<evidence type="ECO:0000259" key="10">
    <source>
        <dbReference type="PROSITE" id="PS50111"/>
    </source>
</evidence>
<proteinExistence type="inferred from homology"/>
<dbReference type="Gene3D" id="3.30.450.20">
    <property type="entry name" value="PAS domain"/>
    <property type="match status" value="2"/>
</dbReference>
<comment type="similarity">
    <text evidence="6">Belongs to the methyl-accepting chemotaxis (MCP) protein family.</text>
</comment>
<protein>
    <recommendedName>
        <fullName evidence="16">Chemotaxis protein</fullName>
    </recommendedName>
</protein>
<dbReference type="SUPFAM" id="SSF103190">
    <property type="entry name" value="Sensory domain-like"/>
    <property type="match status" value="1"/>
</dbReference>
<evidence type="ECO:0000256" key="4">
    <source>
        <dbReference type="ARBA" id="ARBA00022989"/>
    </source>
</evidence>
<evidence type="ECO:0008006" key="16">
    <source>
        <dbReference type="Google" id="ProtNLM"/>
    </source>
</evidence>
<evidence type="ECO:0000256" key="5">
    <source>
        <dbReference type="ARBA" id="ARBA00023136"/>
    </source>
</evidence>
<comment type="subcellular location">
    <subcellularLocation>
        <location evidence="1">Cell membrane</location>
        <topology evidence="1">Multi-pass membrane protein</topology>
    </subcellularLocation>
</comment>
<dbReference type="Pfam" id="PF02743">
    <property type="entry name" value="dCache_1"/>
    <property type="match status" value="1"/>
</dbReference>
<reference evidence="13 14" key="1">
    <citation type="submission" date="2016-02" db="EMBL/GenBank/DDBJ databases">
        <title>Draft genome sequence of Hydrogenophaga sp. LPB0072.</title>
        <authorList>
            <person name="Shin S.-K."/>
            <person name="Yi H."/>
        </authorList>
    </citation>
    <scope>NUCLEOTIDE SEQUENCE [LARGE SCALE GENOMIC DNA]</scope>
    <source>
        <strain evidence="13 14">LPB0072</strain>
    </source>
</reference>
<evidence type="ECO:0000256" key="7">
    <source>
        <dbReference type="PROSITE-ProRule" id="PRU00284"/>
    </source>
</evidence>
<dbReference type="PROSITE" id="PS51257">
    <property type="entry name" value="PROKAR_LIPOPROTEIN"/>
    <property type="match status" value="1"/>
</dbReference>
<keyword evidence="14" id="KW-1185">Reference proteome</keyword>
<feature type="compositionally biased region" description="Polar residues" evidence="8">
    <location>
        <begin position="387"/>
        <end position="398"/>
    </location>
</feature>
<dbReference type="SMART" id="SM00283">
    <property type="entry name" value="MA"/>
    <property type="match status" value="1"/>
</dbReference>
<dbReference type="Proteomes" id="UP000185680">
    <property type="component" value="Chromosome"/>
</dbReference>
<dbReference type="STRING" id="1763535.LPB072_02545"/>
<evidence type="ECO:0000256" key="2">
    <source>
        <dbReference type="ARBA" id="ARBA00022475"/>
    </source>
</evidence>
<gene>
    <name evidence="12" type="ORF">LPB072_02545</name>
    <name evidence="13" type="ORF">LPB72_02270</name>
</gene>
<evidence type="ECO:0000256" key="1">
    <source>
        <dbReference type="ARBA" id="ARBA00004651"/>
    </source>
</evidence>
<dbReference type="SUPFAM" id="SSF58104">
    <property type="entry name" value="Methyl-accepting chemotaxis protein (MCP) signaling domain"/>
    <property type="match status" value="1"/>
</dbReference>
<keyword evidence="5 9" id="KW-0472">Membrane</keyword>
<dbReference type="InterPro" id="IPR029151">
    <property type="entry name" value="Sensor-like_sf"/>
</dbReference>
<evidence type="ECO:0000313" key="13">
    <source>
        <dbReference type="EMBL" id="OAD43861.1"/>
    </source>
</evidence>